<proteinExistence type="predicted"/>
<dbReference type="Gene3D" id="3.40.50.11310">
    <property type="entry name" value="Bacterial phosphonate metabolism protein PhnH"/>
    <property type="match status" value="1"/>
</dbReference>
<dbReference type="SUPFAM" id="SSF159709">
    <property type="entry name" value="PhnH-like"/>
    <property type="match status" value="1"/>
</dbReference>
<accession>A0A5P1RBT4</accession>
<dbReference type="Pfam" id="PF05845">
    <property type="entry name" value="PhnH"/>
    <property type="match status" value="1"/>
</dbReference>
<dbReference type="RefSeq" id="WP_138987628.1">
    <property type="nucleotide sequence ID" value="NZ_CP043869.1"/>
</dbReference>
<evidence type="ECO:0000313" key="2">
    <source>
        <dbReference type="Proteomes" id="UP000324760"/>
    </source>
</evidence>
<name>A0A5P1RBT4_9GAMM</name>
<dbReference type="OrthoDB" id="9814509at2"/>
<gene>
    <name evidence="1" type="primary">phnH</name>
    <name evidence="1" type="ORF">F0U83_10260</name>
</gene>
<protein>
    <submittedName>
        <fullName evidence="1">Phosphonate C-P lyase system protein PhnH</fullName>
    </submittedName>
</protein>
<dbReference type="PIRSF" id="PIRSF020680">
    <property type="entry name" value="PhnH"/>
    <property type="match status" value="1"/>
</dbReference>
<reference evidence="1 2" key="1">
    <citation type="journal article" date="2019" name="Biochem. Eng. J.">
        <title>Metabolic engineering of the marine bacteria Neptunomonas concharum for the production of acetoin and meso-2,3-butanediol from acetate.</title>
        <authorList>
            <person name="Li W."/>
            <person name="Pu N."/>
            <person name="Liu C.-X."/>
            <person name="Yuan Q.-P."/>
            <person name="Li Z.-J."/>
        </authorList>
    </citation>
    <scope>NUCLEOTIDE SEQUENCE [LARGE SCALE GENOMIC DNA]</scope>
    <source>
        <strain evidence="1 2">JCM17730</strain>
    </source>
</reference>
<dbReference type="InterPro" id="IPR008772">
    <property type="entry name" value="Phosphonate_metab_PhnH"/>
</dbReference>
<evidence type="ECO:0000313" key="1">
    <source>
        <dbReference type="EMBL" id="QEQ97063.1"/>
    </source>
</evidence>
<dbReference type="Proteomes" id="UP000324760">
    <property type="component" value="Chromosome"/>
</dbReference>
<dbReference type="NCBIfam" id="TIGR03292">
    <property type="entry name" value="PhnH_redo"/>
    <property type="match status" value="1"/>
</dbReference>
<dbReference type="AlphaFoldDB" id="A0A5P1RBT4"/>
<keyword evidence="1" id="KW-0456">Lyase</keyword>
<keyword evidence="2" id="KW-1185">Reference proteome</keyword>
<dbReference type="GO" id="GO:0016829">
    <property type="term" value="F:lyase activity"/>
    <property type="evidence" value="ECO:0007669"/>
    <property type="project" value="UniProtKB-KW"/>
</dbReference>
<dbReference type="EMBL" id="CP043869">
    <property type="protein sequence ID" value="QEQ97063.1"/>
    <property type="molecule type" value="Genomic_DNA"/>
</dbReference>
<sequence length="198" mass="21661">MSRIDLIKGFADPVSDSQFAFRQLLKAMSEPGLLCKLTTPESLDPMSEALFATCQTLLDQQTSIWLSKEFDTPDIRHNLSFHTGAPILDDAAKAQFAIAFAGEIQSTESFHKGDVEYPETACTLLLQVNALNGDDGDTLKLSGPGIETDVYIRISDLTPAILTYLTTRPDRFPLGLDLILAAEDALLCIPRSTHVEVC</sequence>
<dbReference type="GO" id="GO:0019634">
    <property type="term" value="P:organic phosphonate metabolic process"/>
    <property type="evidence" value="ECO:0007669"/>
    <property type="project" value="InterPro"/>
</dbReference>
<organism evidence="1 2">
    <name type="scientific">Neptunomonas concharum</name>
    <dbReference type="NCBI Taxonomy" id="1031538"/>
    <lineage>
        <taxon>Bacteria</taxon>
        <taxon>Pseudomonadati</taxon>
        <taxon>Pseudomonadota</taxon>
        <taxon>Gammaproteobacteria</taxon>
        <taxon>Oceanospirillales</taxon>
        <taxon>Oceanospirillaceae</taxon>
        <taxon>Neptunomonas</taxon>
    </lineage>
</organism>
<dbReference type="KEGG" id="ncu:F0U83_10260"/>
<dbReference type="InterPro" id="IPR038058">
    <property type="entry name" value="PhnH-like_sp"/>
</dbReference>